<dbReference type="InterPro" id="IPR053935">
    <property type="entry name" value="VKGC_lumenal_dom"/>
</dbReference>
<feature type="transmembrane region" description="Helical" evidence="7">
    <location>
        <begin position="119"/>
        <end position="140"/>
    </location>
</feature>
<dbReference type="STRING" id="237018.SAMN04489723_10945"/>
<evidence type="ECO:0000313" key="10">
    <source>
        <dbReference type="Proteomes" id="UP000198790"/>
    </source>
</evidence>
<dbReference type="RefSeq" id="WP_245786863.1">
    <property type="nucleotide sequence ID" value="NZ_FOKK01000009.1"/>
</dbReference>
<dbReference type="PANTHER" id="PTHR12639">
    <property type="entry name" value="VITAMIN K-DEPENDENT GAMMA-CARBOXYLASE"/>
    <property type="match status" value="1"/>
</dbReference>
<dbReference type="EMBL" id="FOKK01000009">
    <property type="protein sequence ID" value="SFB40306.1"/>
    <property type="molecule type" value="Genomic_DNA"/>
</dbReference>
<dbReference type="Pfam" id="PF22777">
    <property type="entry name" value="VKGC_lumenal_dom"/>
    <property type="match status" value="1"/>
</dbReference>
<keyword evidence="5" id="KW-1015">Disulfide bond</keyword>
<evidence type="ECO:0000256" key="3">
    <source>
        <dbReference type="ARBA" id="ARBA00022989"/>
    </source>
</evidence>
<feature type="domain" description="HTTM-like" evidence="8">
    <location>
        <begin position="15"/>
        <end position="274"/>
    </location>
</feature>
<evidence type="ECO:0000256" key="1">
    <source>
        <dbReference type="ARBA" id="ARBA00004127"/>
    </source>
</evidence>
<dbReference type="InterPro" id="IPR007782">
    <property type="entry name" value="VKG_COase"/>
</dbReference>
<feature type="transmembrane region" description="Helical" evidence="7">
    <location>
        <begin position="308"/>
        <end position="329"/>
    </location>
</feature>
<proteinExistence type="predicted"/>
<evidence type="ECO:0000313" key="9">
    <source>
        <dbReference type="EMBL" id="SFB40306.1"/>
    </source>
</evidence>
<dbReference type="Proteomes" id="UP000198790">
    <property type="component" value="Unassembled WGS sequence"/>
</dbReference>
<feature type="transmembrane region" description="Helical" evidence="7">
    <location>
        <begin position="74"/>
        <end position="107"/>
    </location>
</feature>
<dbReference type="PANTHER" id="PTHR12639:SF7">
    <property type="entry name" value="HTTM DOMAIN-CONTAINING PROTEIN"/>
    <property type="match status" value="1"/>
</dbReference>
<keyword evidence="4 7" id="KW-0472">Membrane</keyword>
<dbReference type="GO" id="GO:0012505">
    <property type="term" value="C:endomembrane system"/>
    <property type="evidence" value="ECO:0007669"/>
    <property type="project" value="UniProtKB-SubCell"/>
</dbReference>
<keyword evidence="3 7" id="KW-1133">Transmembrane helix</keyword>
<dbReference type="GO" id="GO:0008488">
    <property type="term" value="F:gamma-glutamyl carboxylase activity"/>
    <property type="evidence" value="ECO:0007669"/>
    <property type="project" value="InterPro"/>
</dbReference>
<feature type="transmembrane region" description="Helical" evidence="7">
    <location>
        <begin position="161"/>
        <end position="179"/>
    </location>
</feature>
<dbReference type="GO" id="GO:0019842">
    <property type="term" value="F:vitamin binding"/>
    <property type="evidence" value="ECO:0007669"/>
    <property type="project" value="TreeGrafter"/>
</dbReference>
<evidence type="ECO:0000256" key="5">
    <source>
        <dbReference type="ARBA" id="ARBA00023157"/>
    </source>
</evidence>
<name>A0A1I1ASA9_9BACT</name>
<evidence type="ECO:0000256" key="6">
    <source>
        <dbReference type="ARBA" id="ARBA00023239"/>
    </source>
</evidence>
<dbReference type="InterPro" id="IPR053934">
    <property type="entry name" value="HTTM_dom"/>
</dbReference>
<feature type="transmembrane region" description="Helical" evidence="7">
    <location>
        <begin position="237"/>
        <end position="262"/>
    </location>
</feature>
<keyword evidence="10" id="KW-1185">Reference proteome</keyword>
<dbReference type="AlphaFoldDB" id="A0A1I1ASA9"/>
<evidence type="ECO:0000256" key="2">
    <source>
        <dbReference type="ARBA" id="ARBA00022692"/>
    </source>
</evidence>
<feature type="transmembrane region" description="Helical" evidence="7">
    <location>
        <begin position="209"/>
        <end position="230"/>
    </location>
</feature>
<keyword evidence="2 7" id="KW-0812">Transmembrane</keyword>
<accession>A0A1I1ASA9</accession>
<dbReference type="Pfam" id="PF05090">
    <property type="entry name" value="HTTM"/>
    <property type="match status" value="1"/>
</dbReference>
<evidence type="ECO:0000256" key="7">
    <source>
        <dbReference type="SAM" id="Phobius"/>
    </source>
</evidence>
<gene>
    <name evidence="9" type="ORF">SAMN04489723_10945</name>
</gene>
<protein>
    <submittedName>
        <fullName evidence="9">Vitamin K-dependent gamma-carboxylase</fullName>
    </submittedName>
</protein>
<evidence type="ECO:0000259" key="8">
    <source>
        <dbReference type="SMART" id="SM00752"/>
    </source>
</evidence>
<feature type="transmembrane region" description="Helical" evidence="7">
    <location>
        <begin position="20"/>
        <end position="43"/>
    </location>
</feature>
<keyword evidence="6" id="KW-0456">Lyase</keyword>
<feature type="transmembrane region" description="Helical" evidence="7">
    <location>
        <begin position="274"/>
        <end position="296"/>
    </location>
</feature>
<comment type="subcellular location">
    <subcellularLocation>
        <location evidence="1">Endomembrane system</location>
        <topology evidence="1">Multi-pass membrane protein</topology>
    </subcellularLocation>
</comment>
<sequence length="458" mass="53250">MMVTDLKTSFSSYLNQTSSAAALAVFRMMFGVLMMISMLRFWYKGWIFQLYIEPKHHFTFYGFEWIKPLGPYTYLLFIVAILSALLICIGLFYRGASMLFFLSFTYIELMDKTTYLNHYYFISLLSFLLIFLPANAYFSVDAWRKPSINSDKIPSWCTDSIRLLVVILYFYAGLAKLNSDWLFHALPMKIWLPAKNDIPLIGGLFNELWVAYLFSWIACLYDLSIAFLLLYKPTRKLAFLSVVTFHLLTSLLFPIGMFPYIMIGTAMIFFSTGFHHALIGKIAAILTISHSFLTPVRTYSFSKFQQNLATGGLLIFFSFQLLLPFRYLLYPGELFWTEEGYRFSWRVMLMEKMGAASFIVKDELGKTIEVDNKEFLTPQQEKMMATQPDMMLQYAHILKEHYEIAGFKNPEIYADTYVSLNGRIGKALIDPTVDLSKEKESFRPKYWILPFQDEIKGL</sequence>
<organism evidence="9 10">
    <name type="scientific">Algoriphagus aquimarinus</name>
    <dbReference type="NCBI Taxonomy" id="237018"/>
    <lineage>
        <taxon>Bacteria</taxon>
        <taxon>Pseudomonadati</taxon>
        <taxon>Bacteroidota</taxon>
        <taxon>Cytophagia</taxon>
        <taxon>Cytophagales</taxon>
        <taxon>Cyclobacteriaceae</taxon>
        <taxon>Algoriphagus</taxon>
    </lineage>
</organism>
<evidence type="ECO:0000256" key="4">
    <source>
        <dbReference type="ARBA" id="ARBA00023136"/>
    </source>
</evidence>
<dbReference type="InterPro" id="IPR011020">
    <property type="entry name" value="HTTM-like"/>
</dbReference>
<dbReference type="SMART" id="SM00752">
    <property type="entry name" value="HTTM"/>
    <property type="match status" value="1"/>
</dbReference>
<reference evidence="9 10" key="1">
    <citation type="submission" date="2016-10" db="EMBL/GenBank/DDBJ databases">
        <authorList>
            <person name="de Groot N.N."/>
        </authorList>
    </citation>
    <scope>NUCLEOTIDE SEQUENCE [LARGE SCALE GENOMIC DNA]</scope>
    <source>
        <strain evidence="9 10">DSM 23399</strain>
    </source>
</reference>